<dbReference type="OrthoDB" id="2014201at2759"/>
<gene>
    <name evidence="1" type="ORF">FL82_00850</name>
</gene>
<dbReference type="SUPFAM" id="SSF53448">
    <property type="entry name" value="Nucleotide-diphospho-sugar transferases"/>
    <property type="match status" value="1"/>
</dbReference>
<feature type="non-terminal residue" evidence="1">
    <location>
        <position position="1"/>
    </location>
</feature>
<dbReference type="GO" id="GO:0005978">
    <property type="term" value="P:glycogen biosynthetic process"/>
    <property type="evidence" value="ECO:0007669"/>
    <property type="project" value="UniProtKB-KW"/>
</dbReference>
<dbReference type="OMA" id="AFVHIQE"/>
<dbReference type="GO" id="GO:0046872">
    <property type="term" value="F:metal ion binding"/>
    <property type="evidence" value="ECO:0007669"/>
    <property type="project" value="UniProtKB-KW"/>
</dbReference>
<dbReference type="eggNOG" id="KOG1950">
    <property type="taxonomic scope" value="Eukaryota"/>
</dbReference>
<name>A0A261B779_CAERE</name>
<reference evidence="1" key="1">
    <citation type="submission" date="2017-08" db="EMBL/GenBank/DDBJ databases">
        <authorList>
            <person name="de Groot N.N."/>
        </authorList>
    </citation>
    <scope>NUCLEOTIDE SEQUENCE [LARGE SCALE GENOMIC DNA]</scope>
    <source>
        <strain evidence="1">PX439</strain>
    </source>
</reference>
<dbReference type="InterPro" id="IPR029044">
    <property type="entry name" value="Nucleotide-diphossugar_trans"/>
</dbReference>
<dbReference type="EMBL" id="NMWX01000001">
    <property type="protein sequence ID" value="OZG06159.1"/>
    <property type="molecule type" value="Genomic_DNA"/>
</dbReference>
<dbReference type="HOGENOM" id="CLU_017171_3_1_1"/>
<dbReference type="Proteomes" id="UP000216624">
    <property type="component" value="Unassembled WGS sequence"/>
</dbReference>
<dbReference type="InterPro" id="IPR050587">
    <property type="entry name" value="GNT1/Glycosyltrans_8"/>
</dbReference>
<dbReference type="STRING" id="31234.E3LEX0"/>
<dbReference type="PANTHER" id="PTHR11183">
    <property type="entry name" value="GLYCOGENIN SUBFAMILY MEMBER"/>
    <property type="match status" value="1"/>
</dbReference>
<proteinExistence type="predicted"/>
<accession>A0A261B779</accession>
<organism evidence="1 2">
    <name type="scientific">Caenorhabditis remanei</name>
    <name type="common">Caenorhabditis vulgaris</name>
    <dbReference type="NCBI Taxonomy" id="31234"/>
    <lineage>
        <taxon>Eukaryota</taxon>
        <taxon>Metazoa</taxon>
        <taxon>Ecdysozoa</taxon>
        <taxon>Nematoda</taxon>
        <taxon>Chromadorea</taxon>
        <taxon>Rhabditida</taxon>
        <taxon>Rhabditina</taxon>
        <taxon>Rhabditomorpha</taxon>
        <taxon>Rhabditoidea</taxon>
        <taxon>Rhabditidae</taxon>
        <taxon>Peloderinae</taxon>
        <taxon>Caenorhabditis</taxon>
    </lineage>
</organism>
<dbReference type="InterPro" id="IPR002495">
    <property type="entry name" value="Glyco_trans_8"/>
</dbReference>
<dbReference type="CDD" id="cd02537">
    <property type="entry name" value="GT8_Glycogenin"/>
    <property type="match status" value="1"/>
</dbReference>
<comment type="caution">
    <text evidence="1">The sequence shown here is derived from an EMBL/GenBank/DDBJ whole genome shotgun (WGS) entry which is preliminary data.</text>
</comment>
<sequence length="431" mass="49043">MSEAWITLATNDSYAQGALVLVHSLRTAGTTRKIHCLISNQVSAPVRKQLEEHFDDVSIVDVFNSNDSDNLKLIERPDLGVTFTKLHCWRLTQYTKCVFLDADTLVLRNADELFTRPDFSAAADIGWPDSFNSGVFVFIPNHETYRQLVDFAVTHGSYDGGDQGLLNDFFSNWRDLPSEHRLPFIYNMTAGAFYTYAAAYKRYGANTKIVHFIGSVKPWHGSAAVHTGEHFQHWQSIYHAHVTHTSRTNEHATVFPSHHHVVEHQSQSVDQKPKIERNDSIVKDIGSFVMHVVQSSVNLFPSFDTDAHSSEHKGNNEHEHHHEEQHRPEPTQHHHQPQPHEEHKDLVGSTDCFGSQLPDHNADSEVDREVEQITNNTPCPAFVPFERHQEHKAPTPSTEERRAAWEAGQPDYLGRDAFVHIQEALNRALNE</sequence>
<evidence type="ECO:0000313" key="2">
    <source>
        <dbReference type="Proteomes" id="UP000216624"/>
    </source>
</evidence>
<dbReference type="Gene3D" id="3.90.550.10">
    <property type="entry name" value="Spore Coat Polysaccharide Biosynthesis Protein SpsA, Chain A"/>
    <property type="match status" value="1"/>
</dbReference>
<dbReference type="GO" id="GO:0008466">
    <property type="term" value="F:glycogenin glucosyltransferase activity"/>
    <property type="evidence" value="ECO:0007669"/>
    <property type="project" value="UniProtKB-EC"/>
</dbReference>
<keyword evidence="2" id="KW-1185">Reference proteome</keyword>
<evidence type="ECO:0000313" key="1">
    <source>
        <dbReference type="EMBL" id="OZG06159.1"/>
    </source>
</evidence>
<dbReference type="Pfam" id="PF01501">
    <property type="entry name" value="Glyco_transf_8"/>
    <property type="match status" value="2"/>
</dbReference>
<dbReference type="GO" id="GO:0005737">
    <property type="term" value="C:cytoplasm"/>
    <property type="evidence" value="ECO:0007669"/>
    <property type="project" value="UniProtKB-SubCell"/>
</dbReference>
<protein>
    <submittedName>
        <fullName evidence="1">Uncharacterized protein</fullName>
    </submittedName>
</protein>